<proteinExistence type="predicted"/>
<organism evidence="4 5">
    <name type="scientific">Cochliobolus heterostrophus (strain C5 / ATCC 48332 / race O)</name>
    <name type="common">Southern corn leaf blight fungus</name>
    <name type="synonym">Bipolaris maydis</name>
    <dbReference type="NCBI Taxonomy" id="701091"/>
    <lineage>
        <taxon>Eukaryota</taxon>
        <taxon>Fungi</taxon>
        <taxon>Dikarya</taxon>
        <taxon>Ascomycota</taxon>
        <taxon>Pezizomycotina</taxon>
        <taxon>Dothideomycetes</taxon>
        <taxon>Pleosporomycetidae</taxon>
        <taxon>Pleosporales</taxon>
        <taxon>Pleosporineae</taxon>
        <taxon>Pleosporaceae</taxon>
        <taxon>Bipolaris</taxon>
    </lineage>
</organism>
<protein>
    <submittedName>
        <fullName evidence="4">Glycoside hydrolase family 115 protein</fullName>
    </submittedName>
</protein>
<evidence type="ECO:0000259" key="3">
    <source>
        <dbReference type="Pfam" id="PF17829"/>
    </source>
</evidence>
<dbReference type="AlphaFoldDB" id="M2U3Z6"/>
<dbReference type="InterPro" id="IPR029018">
    <property type="entry name" value="Hex-like_dom2"/>
</dbReference>
<dbReference type="eggNOG" id="ENOG502QTU7">
    <property type="taxonomic scope" value="Eukaryota"/>
</dbReference>
<feature type="domain" description="Gylcosyl hydrolase 115 C-terminal" evidence="3">
    <location>
        <begin position="848"/>
        <end position="1024"/>
    </location>
</feature>
<dbReference type="HOGENOM" id="CLU_004852_1_0_1"/>
<dbReference type="Gene3D" id="3.30.379.10">
    <property type="entry name" value="Chitobiase/beta-hexosaminidase domain 2-like"/>
    <property type="match status" value="1"/>
</dbReference>
<evidence type="ECO:0000313" key="4">
    <source>
        <dbReference type="EMBL" id="EMD88456.1"/>
    </source>
</evidence>
<dbReference type="InterPro" id="IPR042301">
    <property type="entry name" value="GH115_sf"/>
</dbReference>
<name>M2U3Z6_COCH5</name>
<evidence type="ECO:0000256" key="2">
    <source>
        <dbReference type="SAM" id="MobiDB-lite"/>
    </source>
</evidence>
<evidence type="ECO:0000256" key="1">
    <source>
        <dbReference type="ARBA" id="ARBA00022801"/>
    </source>
</evidence>
<dbReference type="GO" id="GO:0016787">
    <property type="term" value="F:hydrolase activity"/>
    <property type="evidence" value="ECO:0007669"/>
    <property type="project" value="UniProtKB-KW"/>
</dbReference>
<dbReference type="OMA" id="PAMWNGM"/>
<dbReference type="InterPro" id="IPR031924">
    <property type="entry name" value="GH115"/>
</dbReference>
<dbReference type="PANTHER" id="PTHR37842:SF2">
    <property type="entry name" value="GYLCOSYL HYDROLASE 115 C-TERMINAL DOMAIN-CONTAINING PROTEIN"/>
    <property type="match status" value="1"/>
</dbReference>
<keyword evidence="1 4" id="KW-0378">Hydrolase</keyword>
<feature type="region of interest" description="Disordered" evidence="2">
    <location>
        <begin position="1021"/>
        <end position="1041"/>
    </location>
</feature>
<sequence>MAKVAPSALLEEFQLKEDWIIIMERLSRTVLGALSLSVAFAGSASAIEPFRKPTISTSNRNGTALLASRASPVTIHADAADWPGVLRAAHDLAIDFGRVTGTNGTLKTTGTATANASMIFNVTGISEDWSVGGSNAANSSSTGTIIVGTIGNSSLIDSLIASGQLDVSGIQGQWEAYVSAVVKNAGSDRRGAIYGIYDVSEQIGVSPWYWFADVPAQKHDSIYLLETTKVQKSPSVKYRGFFINDEAPALTGWVNERYPMSPYNSAFGAQFYSHVFELLLRSKANYLWPAMWNGMFNVDDARNQPLADEYGIVMGTSHTEPMVRATQEWSKVAKGSESGWSWATNNATLYDFFMEGAQRAAPYENVVTVGMRGYHDTAMSADVQTGVLEAVVQAQQEILTKVHGNASEVPQMWCLYKEVQDYFEAGMQVPDWVTLLWTEDNWQNIRRLPVGDEKKRSGGAGVYYHFDYVGDSRNYKWQDTIQLQKTYDQMRLAKDRDADRIWIVNVGDIKPAEIAISHWFDIAYDIDAYDETSVPEWLTGFAARNFGSEHAQAISDILDEYGALSNMRKFEWVEPSSYSVLNYEEADHILARWEDIAEKASAINDALPAEQKPAFYQIVLNRVLAGGNHVAIQIAGARNIIYAQQGRNSANVWMQRVIDGMMKDHNLTKQYHTMLNGKWNHMMDQTHLGYQGYWQQPMRQSTPDLRWVQVWERSLAGDMAVHVQGSNASIPGDDMYHSNGGSSLTLPDITPFTPKRWIEISHRGTEEYSWNISADPFVTLSQAKGTMKPNDPDVRVYVDVDWTKVKDGFGAQSSLNFSSSTDAGTAGGRPRVTFMVNKTSIPSDFTDGFVESAGQLAFEAEHYTRTTPGSTNHTYMVLPKYGRTLSAVKLADNLAEGLDSTSAPSLEYDFVTFTKLPKEKGINLTLILTPTHNINPKKPLAYIAQIDDKPQVRRQYVIDQKQPNFPVNWGTAVADSAWYNTTNHGALEPGKHTLKLWLVEANVVLQKVVLDLGGVMKSHNGPPESYRVGAGAGNSTMHKLK</sequence>
<keyword evidence="5" id="KW-1185">Reference proteome</keyword>
<dbReference type="OrthoDB" id="4849794at2759"/>
<dbReference type="Gene3D" id="2.60.120.1620">
    <property type="match status" value="1"/>
</dbReference>
<dbReference type="Pfam" id="PF15979">
    <property type="entry name" value="Glyco_hydro_115"/>
    <property type="match status" value="1"/>
</dbReference>
<dbReference type="PANTHER" id="PTHR37842">
    <property type="match status" value="1"/>
</dbReference>
<accession>M2U3Z6</accession>
<reference evidence="5" key="2">
    <citation type="journal article" date="2013" name="PLoS Genet.">
        <title>Comparative genome structure, secondary metabolite, and effector coding capacity across Cochliobolus pathogens.</title>
        <authorList>
            <person name="Condon B.J."/>
            <person name="Leng Y."/>
            <person name="Wu D."/>
            <person name="Bushley K.E."/>
            <person name="Ohm R.A."/>
            <person name="Otillar R."/>
            <person name="Martin J."/>
            <person name="Schackwitz W."/>
            <person name="Grimwood J."/>
            <person name="MohdZainudin N."/>
            <person name="Xue C."/>
            <person name="Wang R."/>
            <person name="Manning V.A."/>
            <person name="Dhillon B."/>
            <person name="Tu Z.J."/>
            <person name="Steffenson B.J."/>
            <person name="Salamov A."/>
            <person name="Sun H."/>
            <person name="Lowry S."/>
            <person name="LaButti K."/>
            <person name="Han J."/>
            <person name="Copeland A."/>
            <person name="Lindquist E."/>
            <person name="Barry K."/>
            <person name="Schmutz J."/>
            <person name="Baker S.E."/>
            <person name="Ciuffetti L.M."/>
            <person name="Grigoriev I.V."/>
            <person name="Zhong S."/>
            <person name="Turgeon B.G."/>
        </authorList>
    </citation>
    <scope>NUCLEOTIDE SEQUENCE [LARGE SCALE GENOMIC DNA]</scope>
    <source>
        <strain evidence="5">C5 / ATCC 48332 / race O</strain>
    </source>
</reference>
<dbReference type="EMBL" id="KB445580">
    <property type="protein sequence ID" value="EMD88456.1"/>
    <property type="molecule type" value="Genomic_DNA"/>
</dbReference>
<dbReference type="Gene3D" id="1.20.58.2150">
    <property type="match status" value="1"/>
</dbReference>
<dbReference type="Pfam" id="PF17829">
    <property type="entry name" value="GH115_C"/>
    <property type="match status" value="1"/>
</dbReference>
<evidence type="ECO:0000313" key="5">
    <source>
        <dbReference type="Proteomes" id="UP000016936"/>
    </source>
</evidence>
<dbReference type="Proteomes" id="UP000016936">
    <property type="component" value="Unassembled WGS sequence"/>
</dbReference>
<gene>
    <name evidence="4" type="ORF">COCHEDRAFT_1181484</name>
</gene>
<dbReference type="InterPro" id="IPR041437">
    <property type="entry name" value="GH115_C"/>
</dbReference>
<dbReference type="Gene3D" id="3.20.20.520">
    <property type="entry name" value="Glycosyl hydrolase family 115"/>
    <property type="match status" value="1"/>
</dbReference>
<reference evidence="4 5" key="1">
    <citation type="journal article" date="2012" name="PLoS Pathog.">
        <title>Diverse lifestyles and strategies of plant pathogenesis encoded in the genomes of eighteen Dothideomycetes fungi.</title>
        <authorList>
            <person name="Ohm R.A."/>
            <person name="Feau N."/>
            <person name="Henrissat B."/>
            <person name="Schoch C.L."/>
            <person name="Horwitz B.A."/>
            <person name="Barry K.W."/>
            <person name="Condon B.J."/>
            <person name="Copeland A.C."/>
            <person name="Dhillon B."/>
            <person name="Glaser F."/>
            <person name="Hesse C.N."/>
            <person name="Kosti I."/>
            <person name="LaButti K."/>
            <person name="Lindquist E.A."/>
            <person name="Lucas S."/>
            <person name="Salamov A.A."/>
            <person name="Bradshaw R.E."/>
            <person name="Ciuffetti L."/>
            <person name="Hamelin R.C."/>
            <person name="Kema G.H.J."/>
            <person name="Lawrence C."/>
            <person name="Scott J.A."/>
            <person name="Spatafora J.W."/>
            <person name="Turgeon B.G."/>
            <person name="de Wit P.J.G.M."/>
            <person name="Zhong S."/>
            <person name="Goodwin S.B."/>
            <person name="Grigoriev I.V."/>
        </authorList>
    </citation>
    <scope>NUCLEOTIDE SEQUENCE [LARGE SCALE GENOMIC DNA]</scope>
    <source>
        <strain evidence="5">C5 / ATCC 48332 / race O</strain>
    </source>
</reference>
<dbReference type="STRING" id="701091.M2U3Z6"/>